<dbReference type="AlphaFoldDB" id="A0A5M9R6V4"/>
<accession>A0A5M9R6V4</accession>
<comment type="caution">
    <text evidence="1">The sequence shown here is derived from an EMBL/GenBank/DDBJ whole genome shotgun (WGS) entry which is preliminary data.</text>
</comment>
<proteinExistence type="predicted"/>
<gene>
    <name evidence="1" type="ORF">F4V73_01965</name>
</gene>
<name>A0A5M9R6V4_9GAMM</name>
<reference evidence="1 2" key="1">
    <citation type="submission" date="2019-09" db="EMBL/GenBank/DDBJ databases">
        <title>Draft genome sequence of various Type strains from the CCUG.</title>
        <authorList>
            <person name="Pineiro-Iglesias B."/>
            <person name="Tunovic T."/>
            <person name="Unosson C."/>
            <person name="Inganas E."/>
            <person name="Ohlen M."/>
            <person name="Cardew S."/>
            <person name="Jensie-Markopoulos S."/>
            <person name="Salva-Serra F."/>
            <person name="Jaen-Luchoro D."/>
            <person name="Karlsson R."/>
            <person name="Svensson-Stadler L."/>
            <person name="Chun J."/>
            <person name="Moore E."/>
        </authorList>
    </citation>
    <scope>NUCLEOTIDE SEQUENCE [LARGE SCALE GENOMIC DNA]</scope>
    <source>
        <strain evidence="1 2">CCUG 53682T</strain>
    </source>
</reference>
<dbReference type="OrthoDB" id="6510336at2"/>
<evidence type="ECO:0000313" key="1">
    <source>
        <dbReference type="EMBL" id="KAA8716674.1"/>
    </source>
</evidence>
<organism evidence="1 2">
    <name type="scientific">Morganella psychrotolerans</name>
    <dbReference type="NCBI Taxonomy" id="368603"/>
    <lineage>
        <taxon>Bacteria</taxon>
        <taxon>Pseudomonadati</taxon>
        <taxon>Pseudomonadota</taxon>
        <taxon>Gammaproteobacteria</taxon>
        <taxon>Enterobacterales</taxon>
        <taxon>Morganellaceae</taxon>
        <taxon>Morganella</taxon>
    </lineage>
</organism>
<dbReference type="Proteomes" id="UP000322181">
    <property type="component" value="Unassembled WGS sequence"/>
</dbReference>
<protein>
    <submittedName>
        <fullName evidence="1">Uncharacterized protein</fullName>
    </submittedName>
</protein>
<dbReference type="RefSeq" id="WP_067363842.1">
    <property type="nucleotide sequence ID" value="NZ_BAAAFS010000001.1"/>
</dbReference>
<evidence type="ECO:0000313" key="2">
    <source>
        <dbReference type="Proteomes" id="UP000322181"/>
    </source>
</evidence>
<sequence>MLQTLNSKKRSFCGGKITLYLVGKGREISDHTEYDNKGNAVRTYQPYFVNNRKYVSDDSARQDLYPNTHYYEPPGWGHNVVTKKGYQRWILFTPWFVISEYENNAAK</sequence>
<dbReference type="EMBL" id="VXKB01000001">
    <property type="protein sequence ID" value="KAA8716674.1"/>
    <property type="molecule type" value="Genomic_DNA"/>
</dbReference>